<accession>A0A9P9F0V0</accession>
<evidence type="ECO:0000259" key="2">
    <source>
        <dbReference type="Pfam" id="PF06722"/>
    </source>
</evidence>
<organism evidence="3 4">
    <name type="scientific">Dactylonectria estremocensis</name>
    <dbReference type="NCBI Taxonomy" id="1079267"/>
    <lineage>
        <taxon>Eukaryota</taxon>
        <taxon>Fungi</taxon>
        <taxon>Dikarya</taxon>
        <taxon>Ascomycota</taxon>
        <taxon>Pezizomycotina</taxon>
        <taxon>Sordariomycetes</taxon>
        <taxon>Hypocreomycetidae</taxon>
        <taxon>Hypocreales</taxon>
        <taxon>Nectriaceae</taxon>
        <taxon>Dactylonectria</taxon>
    </lineage>
</organism>
<keyword evidence="4" id="KW-1185">Reference proteome</keyword>
<feature type="domain" description="Erythromycin biosynthesis protein CIII-like C-terminal" evidence="2">
    <location>
        <begin position="322"/>
        <end position="448"/>
    </location>
</feature>
<sequence>MATTSDTVANLANEIERTAVVDSNPTQKPLLLFTAAPADGHTIPPSRVAGEMIKRGYEVTFIGGEQFEGLLKGIGADFVPVPNMFTPEMIQERDAIPAGIPRLMYDMENIFIGKTPERWQTLKAVLARLRAENPGREIIVVNETAFMGANPLVLGAPLPEGFTTRPKVLTLNAIPYIATSIDTGPIGPGLPPDATESGRARNQLLNQMMVAGPFAGIIAQQARILKELGATKELSLDVPFHHWMVIHDTTLQLCPPSLEYPRSDVPANIRFAGCPTPRPLAADLAYPEWWEDVTRGDRKVVMVAQGTVATDYSDLLIPTIKALADRDDLLVVAILGHRGVSLPKEVAIPANTRVVDYLAYDAVLPHASVFVMNAGYGGFLHGVINGVPMVLAGESEDKPEIAMRGAWSGVAVNLRTGRPSPAGVRAGVDQVLADDSFKARVEEVRRENEELRIFDVVEREILALSELTV</sequence>
<proteinExistence type="predicted"/>
<dbReference type="GO" id="GO:0008194">
    <property type="term" value="F:UDP-glycosyltransferase activity"/>
    <property type="evidence" value="ECO:0007669"/>
    <property type="project" value="InterPro"/>
</dbReference>
<gene>
    <name evidence="3" type="ORF">B0J13DRAFT_274836</name>
</gene>
<dbReference type="SUPFAM" id="SSF53756">
    <property type="entry name" value="UDP-Glycosyltransferase/glycogen phosphorylase"/>
    <property type="match status" value="1"/>
</dbReference>
<dbReference type="Proteomes" id="UP000717696">
    <property type="component" value="Unassembled WGS sequence"/>
</dbReference>
<dbReference type="InterPro" id="IPR010610">
    <property type="entry name" value="EryCIII-like_C"/>
</dbReference>
<name>A0A9P9F0V0_9HYPO</name>
<evidence type="ECO:0000256" key="1">
    <source>
        <dbReference type="ARBA" id="ARBA00022679"/>
    </source>
</evidence>
<dbReference type="GO" id="GO:0016758">
    <property type="term" value="F:hexosyltransferase activity"/>
    <property type="evidence" value="ECO:0007669"/>
    <property type="project" value="UniProtKB-ARBA"/>
</dbReference>
<comment type="caution">
    <text evidence="3">The sequence shown here is derived from an EMBL/GenBank/DDBJ whole genome shotgun (WGS) entry which is preliminary data.</text>
</comment>
<dbReference type="Gene3D" id="3.40.50.2000">
    <property type="entry name" value="Glycogen Phosphorylase B"/>
    <property type="match status" value="2"/>
</dbReference>
<evidence type="ECO:0000313" key="4">
    <source>
        <dbReference type="Proteomes" id="UP000717696"/>
    </source>
</evidence>
<evidence type="ECO:0000313" key="3">
    <source>
        <dbReference type="EMBL" id="KAH7149786.1"/>
    </source>
</evidence>
<reference evidence="3" key="1">
    <citation type="journal article" date="2021" name="Nat. Commun.">
        <title>Genetic determinants of endophytism in the Arabidopsis root mycobiome.</title>
        <authorList>
            <person name="Mesny F."/>
            <person name="Miyauchi S."/>
            <person name="Thiergart T."/>
            <person name="Pickel B."/>
            <person name="Atanasova L."/>
            <person name="Karlsson M."/>
            <person name="Huettel B."/>
            <person name="Barry K.W."/>
            <person name="Haridas S."/>
            <person name="Chen C."/>
            <person name="Bauer D."/>
            <person name="Andreopoulos W."/>
            <person name="Pangilinan J."/>
            <person name="LaButti K."/>
            <person name="Riley R."/>
            <person name="Lipzen A."/>
            <person name="Clum A."/>
            <person name="Drula E."/>
            <person name="Henrissat B."/>
            <person name="Kohler A."/>
            <person name="Grigoriev I.V."/>
            <person name="Martin F.M."/>
            <person name="Hacquard S."/>
        </authorList>
    </citation>
    <scope>NUCLEOTIDE SEQUENCE</scope>
    <source>
        <strain evidence="3">MPI-CAGE-AT-0021</strain>
    </source>
</reference>
<dbReference type="InterPro" id="IPR002213">
    <property type="entry name" value="UDP_glucos_trans"/>
</dbReference>
<dbReference type="EMBL" id="JAGMUU010000006">
    <property type="protein sequence ID" value="KAH7149786.1"/>
    <property type="molecule type" value="Genomic_DNA"/>
</dbReference>
<protein>
    <recommendedName>
        <fullName evidence="2">Erythromycin biosynthesis protein CIII-like C-terminal domain-containing protein</fullName>
    </recommendedName>
</protein>
<keyword evidence="1" id="KW-0808">Transferase</keyword>
<dbReference type="PANTHER" id="PTHR21015">
    <property type="entry name" value="UDP-N-ACETYLGLUCOSAMINE--N-ACETYLMURAMYL-(PENTAPEPTIDE) PYROPHOSPHORYL-UNDECAPRENOL N-ACETYLGLUCOSAMINE TRANSFERASE 1"/>
    <property type="match status" value="1"/>
</dbReference>
<dbReference type="Pfam" id="PF06722">
    <property type="entry name" value="EryCIII-like_C"/>
    <property type="match status" value="1"/>
</dbReference>
<dbReference type="PANTHER" id="PTHR21015:SF22">
    <property type="entry name" value="GLYCOSYLTRANSFERASE"/>
    <property type="match status" value="1"/>
</dbReference>
<dbReference type="AlphaFoldDB" id="A0A9P9F0V0"/>
<dbReference type="CDD" id="cd03784">
    <property type="entry name" value="GT1_Gtf-like"/>
    <property type="match status" value="1"/>
</dbReference>
<dbReference type="OrthoDB" id="5835829at2759"/>